<dbReference type="InterPro" id="IPR011047">
    <property type="entry name" value="Quinoprotein_ADH-like_sf"/>
</dbReference>
<feature type="signal peptide" evidence="1">
    <location>
        <begin position="1"/>
        <end position="28"/>
    </location>
</feature>
<protein>
    <submittedName>
        <fullName evidence="3">Serine/threonine protein kinase related protein</fullName>
    </submittedName>
</protein>
<dbReference type="InterPro" id="IPR018391">
    <property type="entry name" value="PQQ_b-propeller_rpt"/>
</dbReference>
<dbReference type="HOGENOM" id="CLU_027480_4_1_10"/>
<dbReference type="PROSITE" id="PS51257">
    <property type="entry name" value="PROKAR_LIPOPROTEIN"/>
    <property type="match status" value="1"/>
</dbReference>
<dbReference type="KEGG" id="rbc:BN938_2014"/>
<dbReference type="OrthoDB" id="9816081at2"/>
<dbReference type="STRING" id="1433126.BN938_2014"/>
<dbReference type="EMBL" id="HG934468">
    <property type="protein sequence ID" value="CDN32087.1"/>
    <property type="molecule type" value="Genomic_DNA"/>
</dbReference>
<proteinExistence type="predicted"/>
<dbReference type="Proteomes" id="UP000027616">
    <property type="component" value="Chromosome I"/>
</dbReference>
<feature type="chain" id="PRO_5001589481" evidence="1">
    <location>
        <begin position="29"/>
        <end position="380"/>
    </location>
</feature>
<sequence>MMRNKAHIGNKMAALLPLLMLTSCVAMSDTGGGDNVARYRGDEGLSGYSNVSVRRAPAMLWSFKSDARTASSPIINEGVTYWIDKRGKVYGVDKGGAQTFEYDFGSASETTPLIVDSVIYVGMMNGRMNALSMATKDTLWSFETWGQISSPPNYVQSKSAIIFGSYDNYVYLLDKTTGAEINHFETGYYINGAVAVRDNFAIFGGCDGWLRVVDYFRGQAVDSVKVDNYIPQSAAIYGNEAYAGDYSGNIYELTLAEKGLVSFSKIHSSPSEKSSFTGVPAVDDKYIYIIEDNYIAAVERSTQVQKWRVMLAADTGESSPLIVRDKVLICTKSGIVSLIDKESGELLWEWDAGETITANPAASQGRFYILTAKGTLFCFE</sequence>
<reference evidence="3 4" key="1">
    <citation type="journal article" date="2015" name="Genome Announc.">
        <title>Complete Genome Sequence of the Novel Leech Symbiont Mucinivorans hirudinis M3T.</title>
        <authorList>
            <person name="Nelson M.C."/>
            <person name="Bomar L."/>
            <person name="Graf J."/>
        </authorList>
    </citation>
    <scope>NUCLEOTIDE SEQUENCE [LARGE SCALE GENOMIC DNA]</scope>
    <source>
        <strain evidence="4">M3</strain>
    </source>
</reference>
<keyword evidence="3" id="KW-0418">Kinase</keyword>
<dbReference type="PANTHER" id="PTHR34512:SF30">
    <property type="entry name" value="OUTER MEMBRANE PROTEIN ASSEMBLY FACTOR BAMB"/>
    <property type="match status" value="1"/>
</dbReference>
<dbReference type="GO" id="GO:0004674">
    <property type="term" value="F:protein serine/threonine kinase activity"/>
    <property type="evidence" value="ECO:0007669"/>
    <property type="project" value="UniProtKB-KW"/>
</dbReference>
<gene>
    <name evidence="3" type="ORF">BN938_2014</name>
</gene>
<name>A0A060R963_9BACT</name>
<dbReference type="eggNOG" id="COG1520">
    <property type="taxonomic scope" value="Bacteria"/>
</dbReference>
<dbReference type="SMART" id="SM00564">
    <property type="entry name" value="PQQ"/>
    <property type="match status" value="3"/>
</dbReference>
<dbReference type="InterPro" id="IPR002372">
    <property type="entry name" value="PQQ_rpt_dom"/>
</dbReference>
<dbReference type="PANTHER" id="PTHR34512">
    <property type="entry name" value="CELL SURFACE PROTEIN"/>
    <property type="match status" value="1"/>
</dbReference>
<keyword evidence="4" id="KW-1185">Reference proteome</keyword>
<feature type="domain" description="Pyrrolo-quinoline quinone repeat" evidence="2">
    <location>
        <begin position="59"/>
        <end position="308"/>
    </location>
</feature>
<dbReference type="InterPro" id="IPR015943">
    <property type="entry name" value="WD40/YVTN_repeat-like_dom_sf"/>
</dbReference>
<keyword evidence="1" id="KW-0732">Signal</keyword>
<evidence type="ECO:0000313" key="3">
    <source>
        <dbReference type="EMBL" id="CDN32087.1"/>
    </source>
</evidence>
<evidence type="ECO:0000313" key="4">
    <source>
        <dbReference type="Proteomes" id="UP000027616"/>
    </source>
</evidence>
<organism evidence="3 4">
    <name type="scientific">Mucinivorans hirudinis</name>
    <dbReference type="NCBI Taxonomy" id="1433126"/>
    <lineage>
        <taxon>Bacteria</taxon>
        <taxon>Pseudomonadati</taxon>
        <taxon>Bacteroidota</taxon>
        <taxon>Bacteroidia</taxon>
        <taxon>Bacteroidales</taxon>
        <taxon>Rikenellaceae</taxon>
        <taxon>Mucinivorans</taxon>
    </lineage>
</organism>
<dbReference type="Gene3D" id="2.130.10.10">
    <property type="entry name" value="YVTN repeat-like/Quinoprotein amine dehydrogenase"/>
    <property type="match status" value="1"/>
</dbReference>
<keyword evidence="3" id="KW-0808">Transferase</keyword>
<dbReference type="AlphaFoldDB" id="A0A060R963"/>
<accession>A0A060R963</accession>
<keyword evidence="3" id="KW-0723">Serine/threonine-protein kinase</keyword>
<evidence type="ECO:0000259" key="2">
    <source>
        <dbReference type="Pfam" id="PF13360"/>
    </source>
</evidence>
<dbReference type="Pfam" id="PF13360">
    <property type="entry name" value="PQQ_2"/>
    <property type="match status" value="1"/>
</dbReference>
<evidence type="ECO:0000256" key="1">
    <source>
        <dbReference type="SAM" id="SignalP"/>
    </source>
</evidence>
<dbReference type="SUPFAM" id="SSF50998">
    <property type="entry name" value="Quinoprotein alcohol dehydrogenase-like"/>
    <property type="match status" value="1"/>
</dbReference>